<gene>
    <name evidence="8" type="ORF">GGI19_003420</name>
</gene>
<feature type="region of interest" description="Disordered" evidence="6">
    <location>
        <begin position="146"/>
        <end position="220"/>
    </location>
</feature>
<dbReference type="PANTHER" id="PTHR12385:SF88">
    <property type="entry name" value="CHOLINE TRANSPORTER-LIKE PROTEIN CTL1"/>
    <property type="match status" value="1"/>
</dbReference>
<sequence>MPFREPEFRQACFAWVSRLSGEQISDTADLVDARVLIDVTTQADPEYFASASIVLSSRPGEPNIDALAQLARLLLRYFEMGLERPLTRDCVPGVTSLITPPFDDFWRLLVLVVSVTLLSERNGANELFNELDEHTQTVLERGIGSVWSGGTASRNRQQPQSHRGRPSIDMAGSDASPVSSHGVVRLSSSAASSKKRDESRSHIQPLLQRSSNESASNDSFTSVQTSFQPFRSAYSSFPSEQLPFAELAHGSSGLSSRQQSLQGRHLGAGDSIMMQQSSVHEPALLRVTDADSQSIGTIASTIEYTRQRGSLIGLVPSDSEDEDAFSRRHELREEEEDAGVMSDAESYVSEFSHDLEEYGRDAMTIGFDGPNLFAAYMFLSNTICYAVIGCYLVLTTEVPPRKSPYFKDYYDMTAAILQVLLASIVSVVLSVVWVQIMRFQTHKVVWLTTLGVPVVGTATAVWAGTQIFRIPGAEELIGYRVRNGIVIAISLILAIRFAWSISQQRHDIERSVDIIKLACNVLLQNRELYAFSILLLAFYGVLAVVSAIFASRLVLIHSAGSGTGSPWLPQLTNVWVVAAYLTSSFAWMSAVFVQLLRVVVSSVVCQWFFHRLDPGEPPALRTLQAAAHSAVSQKFGIVVVSATILFAAKLLHLIELALRWAVSLLRIIPVSLVSLVVGRPIYLAEGWNSYTAVYAAFSGKGYFESSKAVTELLRKHHLLHSPVVSLIKSSMTCYALLLSLVFGYALGLQAVDTLSLHSALVAIAGSVMPFALLQLVTHVLSCTVEALVVCYAIDLEVDSCHSLHVAEAMALV</sequence>
<feature type="transmembrane region" description="Helical" evidence="7">
    <location>
        <begin position="660"/>
        <end position="678"/>
    </location>
</feature>
<comment type="similarity">
    <text evidence="2">Belongs to the CTL (choline transporter-like) family.</text>
</comment>
<dbReference type="PANTHER" id="PTHR12385">
    <property type="entry name" value="CHOLINE TRANSPORTER-LIKE (SLC FAMILY 44)"/>
    <property type="match status" value="1"/>
</dbReference>
<dbReference type="AlphaFoldDB" id="A0A9W8H0Q7"/>
<feature type="transmembrane region" description="Helical" evidence="7">
    <location>
        <begin position="574"/>
        <end position="593"/>
    </location>
</feature>
<evidence type="ECO:0000256" key="5">
    <source>
        <dbReference type="ARBA" id="ARBA00023136"/>
    </source>
</evidence>
<dbReference type="Pfam" id="PF04515">
    <property type="entry name" value="Choline_transpo"/>
    <property type="match status" value="1"/>
</dbReference>
<evidence type="ECO:0000256" key="2">
    <source>
        <dbReference type="ARBA" id="ARBA00007168"/>
    </source>
</evidence>
<accession>A0A9W8H0Q7</accession>
<feature type="transmembrane region" description="Helical" evidence="7">
    <location>
        <begin position="528"/>
        <end position="554"/>
    </location>
</feature>
<feature type="transmembrane region" description="Helical" evidence="7">
    <location>
        <begin position="635"/>
        <end position="654"/>
    </location>
</feature>
<feature type="transmembrane region" description="Helical" evidence="7">
    <location>
        <begin position="484"/>
        <end position="501"/>
    </location>
</feature>
<proteinExistence type="inferred from homology"/>
<evidence type="ECO:0000256" key="6">
    <source>
        <dbReference type="SAM" id="MobiDB-lite"/>
    </source>
</evidence>
<dbReference type="EMBL" id="JANBUH010000226">
    <property type="protein sequence ID" value="KAJ2753025.1"/>
    <property type="molecule type" value="Genomic_DNA"/>
</dbReference>
<evidence type="ECO:0000256" key="1">
    <source>
        <dbReference type="ARBA" id="ARBA00004141"/>
    </source>
</evidence>
<organism evidence="8 9">
    <name type="scientific">Coemansia pectinata</name>
    <dbReference type="NCBI Taxonomy" id="1052879"/>
    <lineage>
        <taxon>Eukaryota</taxon>
        <taxon>Fungi</taxon>
        <taxon>Fungi incertae sedis</taxon>
        <taxon>Zoopagomycota</taxon>
        <taxon>Kickxellomycotina</taxon>
        <taxon>Kickxellomycetes</taxon>
        <taxon>Kickxellales</taxon>
        <taxon>Kickxellaceae</taxon>
        <taxon>Coemansia</taxon>
    </lineage>
</organism>
<dbReference type="Gene3D" id="1.10.418.10">
    <property type="entry name" value="Calponin-like domain"/>
    <property type="match status" value="1"/>
</dbReference>
<dbReference type="InterPro" id="IPR007603">
    <property type="entry name" value="Choline_transptr-like"/>
</dbReference>
<reference evidence="8" key="1">
    <citation type="submission" date="2022-07" db="EMBL/GenBank/DDBJ databases">
        <title>Phylogenomic reconstructions and comparative analyses of Kickxellomycotina fungi.</title>
        <authorList>
            <person name="Reynolds N.K."/>
            <person name="Stajich J.E."/>
            <person name="Barry K."/>
            <person name="Grigoriev I.V."/>
            <person name="Crous P."/>
            <person name="Smith M.E."/>
        </authorList>
    </citation>
    <scope>NUCLEOTIDE SEQUENCE</scope>
    <source>
        <strain evidence="8">BCRC 34297</strain>
    </source>
</reference>
<feature type="transmembrane region" description="Helical" evidence="7">
    <location>
        <begin position="373"/>
        <end position="394"/>
    </location>
</feature>
<protein>
    <submittedName>
        <fullName evidence="8">Uncharacterized protein</fullName>
    </submittedName>
</protein>
<evidence type="ECO:0000256" key="7">
    <source>
        <dbReference type="SAM" id="Phobius"/>
    </source>
</evidence>
<feature type="transmembrane region" description="Helical" evidence="7">
    <location>
        <begin position="444"/>
        <end position="464"/>
    </location>
</feature>
<evidence type="ECO:0000313" key="9">
    <source>
        <dbReference type="Proteomes" id="UP001140011"/>
    </source>
</evidence>
<keyword evidence="3 7" id="KW-0812">Transmembrane</keyword>
<feature type="transmembrane region" description="Helical" evidence="7">
    <location>
        <begin position="414"/>
        <end position="437"/>
    </location>
</feature>
<evidence type="ECO:0000256" key="4">
    <source>
        <dbReference type="ARBA" id="ARBA00022989"/>
    </source>
</evidence>
<feature type="transmembrane region" description="Helical" evidence="7">
    <location>
        <begin position="723"/>
        <end position="748"/>
    </location>
</feature>
<dbReference type="GO" id="GO:0005886">
    <property type="term" value="C:plasma membrane"/>
    <property type="evidence" value="ECO:0007669"/>
    <property type="project" value="TreeGrafter"/>
</dbReference>
<feature type="compositionally biased region" description="Polar residues" evidence="6">
    <location>
        <begin position="207"/>
        <end position="220"/>
    </location>
</feature>
<comment type="caution">
    <text evidence="8">The sequence shown here is derived from an EMBL/GenBank/DDBJ whole genome shotgun (WGS) entry which is preliminary data.</text>
</comment>
<dbReference type="OrthoDB" id="420519at2759"/>
<keyword evidence="5 7" id="KW-0472">Membrane</keyword>
<dbReference type="InterPro" id="IPR036872">
    <property type="entry name" value="CH_dom_sf"/>
</dbReference>
<keyword evidence="9" id="KW-1185">Reference proteome</keyword>
<feature type="transmembrane region" description="Helical" evidence="7">
    <location>
        <begin position="754"/>
        <end position="773"/>
    </location>
</feature>
<dbReference type="Proteomes" id="UP001140011">
    <property type="component" value="Unassembled WGS sequence"/>
</dbReference>
<dbReference type="SUPFAM" id="SSF116907">
    <property type="entry name" value="Hook domain"/>
    <property type="match status" value="1"/>
</dbReference>
<evidence type="ECO:0000256" key="3">
    <source>
        <dbReference type="ARBA" id="ARBA00022692"/>
    </source>
</evidence>
<comment type="subcellular location">
    <subcellularLocation>
        <location evidence="1">Membrane</location>
        <topology evidence="1">Multi-pass membrane protein</topology>
    </subcellularLocation>
</comment>
<evidence type="ECO:0000313" key="8">
    <source>
        <dbReference type="EMBL" id="KAJ2753025.1"/>
    </source>
</evidence>
<dbReference type="GO" id="GO:0022857">
    <property type="term" value="F:transmembrane transporter activity"/>
    <property type="evidence" value="ECO:0007669"/>
    <property type="project" value="InterPro"/>
</dbReference>
<keyword evidence="4 7" id="KW-1133">Transmembrane helix</keyword>
<feature type="compositionally biased region" description="Polar residues" evidence="6">
    <location>
        <begin position="148"/>
        <end position="161"/>
    </location>
</feature>
<name>A0A9W8H0Q7_9FUNG</name>